<feature type="domain" description="Carrier" evidence="4">
    <location>
        <begin position="589"/>
        <end position="663"/>
    </location>
</feature>
<dbReference type="Gene3D" id="2.30.38.10">
    <property type="entry name" value="Luciferase, Domain 3"/>
    <property type="match status" value="2"/>
</dbReference>
<dbReference type="InterPro" id="IPR001031">
    <property type="entry name" value="Thioesterase"/>
</dbReference>
<evidence type="ECO:0000256" key="1">
    <source>
        <dbReference type="ARBA" id="ARBA00001957"/>
    </source>
</evidence>
<dbReference type="CDD" id="cd19544">
    <property type="entry name" value="E-C_NRPS"/>
    <property type="match status" value="2"/>
</dbReference>
<evidence type="ECO:0000256" key="3">
    <source>
        <dbReference type="ARBA" id="ARBA00022553"/>
    </source>
</evidence>
<dbReference type="InterPro" id="IPR010071">
    <property type="entry name" value="AA_adenyl_dom"/>
</dbReference>
<dbReference type="InterPro" id="IPR045851">
    <property type="entry name" value="AMP-bd_C_sf"/>
</dbReference>
<dbReference type="InterPro" id="IPR020806">
    <property type="entry name" value="PKS_PP-bd"/>
</dbReference>
<dbReference type="Gene3D" id="3.40.50.980">
    <property type="match status" value="4"/>
</dbReference>
<dbReference type="Gene3D" id="3.40.50.1820">
    <property type="entry name" value="alpha/beta hydrolase"/>
    <property type="match status" value="2"/>
</dbReference>
<reference evidence="5 6" key="1">
    <citation type="submission" date="2021-04" db="EMBL/GenBank/DDBJ databases">
        <title>Genomic and host-range diversity within the Dickeya zeae complex, identification of D. zeae and D. oryzae members, proposal of two novel subspecies D. zeae subsp. zeae subsp. nov. and D. zeae subsp. dombae subsp. nov.</title>
        <authorList>
            <person name="Van Gijsegem F."/>
            <person name="Hugouvieux-Cotte-Pattat N."/>
        </authorList>
    </citation>
    <scope>NUCLEOTIDE SEQUENCE [LARGE SCALE GENOMIC DNA]</scope>
    <source>
        <strain evidence="5 6">FVG03</strain>
    </source>
</reference>
<dbReference type="SUPFAM" id="SSF47336">
    <property type="entry name" value="ACP-like"/>
    <property type="match status" value="3"/>
</dbReference>
<dbReference type="SMART" id="SM00824">
    <property type="entry name" value="PKS_TE"/>
    <property type="match status" value="1"/>
</dbReference>
<dbReference type="InterPro" id="IPR042099">
    <property type="entry name" value="ANL_N_sf"/>
</dbReference>
<keyword evidence="6" id="KW-1185">Reference proteome</keyword>
<dbReference type="Pfam" id="PF13193">
    <property type="entry name" value="AMP-binding_C"/>
    <property type="match status" value="3"/>
</dbReference>
<feature type="domain" description="Carrier" evidence="4">
    <location>
        <begin position="1660"/>
        <end position="1734"/>
    </location>
</feature>
<dbReference type="Pfam" id="PF00668">
    <property type="entry name" value="Condensation"/>
    <property type="match status" value="3"/>
</dbReference>
<organism evidence="5 6">
    <name type="scientific">Dickeya oryzae</name>
    <dbReference type="NCBI Taxonomy" id="1240404"/>
    <lineage>
        <taxon>Bacteria</taxon>
        <taxon>Pseudomonadati</taxon>
        <taxon>Pseudomonadota</taxon>
        <taxon>Gammaproteobacteria</taxon>
        <taxon>Enterobacterales</taxon>
        <taxon>Pectobacteriaceae</taxon>
        <taxon>Dickeya</taxon>
    </lineage>
</organism>
<dbReference type="InterPro" id="IPR001242">
    <property type="entry name" value="Condensation_dom"/>
</dbReference>
<dbReference type="InterPro" id="IPR006162">
    <property type="entry name" value="Ppantetheine_attach_site"/>
</dbReference>
<dbReference type="InterPro" id="IPR000873">
    <property type="entry name" value="AMP-dep_synth/lig_dom"/>
</dbReference>
<gene>
    <name evidence="5" type="ORF">J8657_15485</name>
</gene>
<feature type="non-terminal residue" evidence="5">
    <location>
        <position position="1"/>
    </location>
</feature>
<dbReference type="CDD" id="cd17643">
    <property type="entry name" value="A_NRPS_Cytc1-like"/>
    <property type="match status" value="1"/>
</dbReference>
<comment type="caution">
    <text evidence="5">The sequence shown here is derived from an EMBL/GenBank/DDBJ whole genome shotgun (WGS) entry which is preliminary data.</text>
</comment>
<dbReference type="PROSITE" id="PS00012">
    <property type="entry name" value="PHOSPHOPANTETHEINE"/>
    <property type="match status" value="3"/>
</dbReference>
<dbReference type="EMBL" id="JAGJWX010000024">
    <property type="protein sequence ID" value="MBP2859000.1"/>
    <property type="molecule type" value="Genomic_DNA"/>
</dbReference>
<sequence length="3356" mass="365961">AQFDLSLDITEVDSGLSGQLNYATALFDAHTIRRFLTYWQTLLRAMVADRHQPVAQIALLPDAERQQVLHDFNDTATDCPADICIHQLFEQQAARQPDAIAVIFDGESLSYGELNEQANQLAHWLIEQGVRPDDRVAIALARSIELVVALLATLKAGGAYVPLDPAYPTERLQYMLADSAPTVLITTTALRSTIATDVTVIELDTPARPWATCPADNISPAAVGLTPRHLAYVIYTSGSTGQPKGVQVEHGSVVNLWAGLEQAVYHDAALQRVSLNASPSFDASVQQLVQLASGRMLVIVPDAVRQNGEQLREWMTQQALEVFDCTPSQLALLMTAGPLPPSLRTVLLGGEAIGAAQWQVLASLEGITCHNVYGPTECTVDSTHTCITGQTARPHIGRPMANRRVYLLDANRQPVPLGVAGEIYIGGTGVARGYLNRPELTAGRFLADPFSTAPNARMYKTGDVGCWHADGTIDYLGRNDEQVKIRGFRIEPGEVESAVQGCAGVREAVVVAQRTATGDQRLVAYYTLSDKALTVEALKAQLAQRLPAHMVPSAYVRLDRIPLTQNGKVDRKALPAPDDSAFGRHDYEAPKTATEQAIATIWQDLLGIERVGRQDHFFELGGHSLMAIKLIERLRQAGYTLAVSDLFRQPTLAVLAATLTGSDTTMTVPANRIHADSTHITPAMLPLVTLTQAQIDTVVATVPGGARNVQDIYPLAPLQNGILFHHLLQPVGDAYITYSILSFAEKDGLDHFIVALQAVIQRHDILRTAIVWEGLDDAVQVVWREAVMPVETLVIESDDVADALQQRFTPAQLQMNITQAPMIQSYQAADPANNRWLLCLLHHHLCMDHTTLELLLEEVQAHLQGRADQLPAPLPFRQFVALARQQTDAQAQQDYFRAQLGDIDAPCAPFGLLDVQGSGQHMDEHHLPLPDALGQRLRALSQQRGISVTSLFHLAWGRVVQATTGQDNVVFGTVLFGRMAGGDGADRVLGMFLNTLPLRLSLGQVSVEQALHQTHDGLAGLLAHEHASLADVQQCSGVDTQSPLFTSLLNYRYNGGSEQTEVQTELDGIDVLFSQERTNYPVNVSVNDQGAAGFSLDIQVAMGIGAARIGEMMLLTLTALADALAQAPTQPMHRLTVLPDAERQQVLLGFNDTAADFPADLCIHQLFERQAARQPDAVAVVFENASLRYSELNEHANQLAHWLIEQGVRPDDRVAIALERSVNLVVALLATLKAGGAYVPLDPAYPAERLQYMLADSAPVVLITTTTLNNQIAADCPVIALDTPIQPWATCPTDNISPAAVGLTPHHLAYVIYTSGSTGLPKGVLVEHRGLCNLSQAQIRLFNAGAGSRVLQFSSLSFDASLFDIVMALCSGAALYLPRGRLLGETLTQFMQQQRISHATLPPAALSSLNPAQALPDLAVLVTAGDAISREAIAPWCAGRAVYNAYGPTEATIWASTFALHQPYAGQPPIGYPVENTKIYLLDGHGQLVPVGVTGEIYIGGVGVARGYLNRPDLTTERFLNDPFAHESDARMYRTGDLGRWQTDGTLEYLGRNDSQVKIRGFRIEPGEIESCALGCSHVTEAVVLARADHNGQPRLIVWYVGDAEAHALRRHLAGRLPAHMVPAACVQMLALPLTPNGKVDRNALPAPDDSAFVHTDYEAPQTATEQAIATIWQELLGLERVGRQDHFFELGGHSLLAIKLIERLRRAGYTLAVSDLFRQPTLAALATTLTGSEATATIPANRIHPDCEQITPEMLPLVALTQTQIDAVVATVPGGVRNVQDIYPLAPLQTGILFHHLLQPVGDAYITRSILSFAEKDRLDHFIAALQAVIQRHDILRTGIVWEGLDDAVQVVWREALMPVETLEITADDVADALQQRFTPAQLQMNVAQAPMIQSYQVADPANNRWLLCLLHHHLCMDHTTLELLLEEVQAHLLGRADQLPVPLPFRQFVALARQQTAIPAQQSAQQDYFRAQLGDIDAPCAPFGLLDSQGNGQHIDEHHLVLSDTLGQRLRALSQQRGISVTSLFHLAWGRVVQATTGQDNVVFGTVLFGRMAGGEGADRVLGMFLNTLPLRLSLGQASVEQALRQTHDGLAGLLRFEHAALADVQQCSGVGAQSPLFTSLLNYRYNGGSEQTSVQTELDGIDVLFSQERTNYPVNVSVNDQGVAGFSLDIQVAEGIGAARVGEMMQVTLTALADALAQAPTQQVHALTVLPDAERQQVLYGFNDIETHFPADICIHQLLEQQAARQPDAVAVVFDGESLRYGELNRRANQLAHWLTEQGVRPDDRVAIALERSIELVVALLATLKAGGAYVPLDPSYPEERLHYILRDSEPVALITTTTLRASVPTDSPVIELDDPAQPWATCSADNINPTTRGLTPRHLAYVIYTSGSTGLPKGVLVEHHHVVRLLRASQPLFQFGAEDVWTLFHSYAFDFSVWEIWGALLNGGRLVVVPYLVSRSPEAFYQLLCEQDVTVLNQTPGAFRQLMAAQADNTGHHALRYVIFGGEALNPSSLAPWYARAANHRTQLINMYGITETTVHVTWQPLQPADVASTASPIGRRLPDLRTYLLDAQQQPVPIGVIGELYVAGAGVARGYLNRPELTAERFLDDPFTAQTGARMYRSGDLARWNADGTLDYLGRNDHQVKIRGFRIELGEIEAAVRSHAQVTDTVVLARPGQDGEPRLVAWYVGDADVQALRDHIAGQLPAYMTPAVYVSVDALPLTANGKIDQKALPEPDDSAFIHQIFEAPRSAMEQMLAELWQTLLGVERVGRQDHFFELGGHSLLAVKLVSEIHRRGLTLSLSTLFESPRLFELAAALGTAETQRKAWVALRSSGSQRPLFVVPEATGELLYGPQLAAAIDADIPVYGLLGPDRHLPSFTTLQGAAARYVGIIREVQPQGPYRLLGWSLGGTLAYEIAAQLIGLNQSVEFLGLLDTWALPPVESVSNTAETLEQMSQALIQDVLTLRGEPLPTAALATCRQWQDYHALACQQGVIPSDWTPTYFCRWLQHRQDLLNAEYRPQPLPVQVDLLAARDSLARAEPYLHWDHILPPSSIRVTPVPGDHMSLFTEAHVGTVGQQISRAIQARRLPEPTAMQHTQTPVITLQAGRQAGPVLVCIPGAGDNVMSFMALTAAMPDDWQVWGLQPQGLLEGTTPHSSVEAAAQYYLAALKAQPLNGPLHLLGHSFGGWSALELARRLEQEGTPVASLTLVDSRAPQAAKEYPDLQVCMRLIALFEMQGTALALTEPELATLTQPQRLVCLHQRLVERGVMSASSRVQDLTAIFRVFAANLRTGYQPTSLPVVTPSLILAEDADVGRMTGWQTLIPAIPLQRGSGNHVQLLKMPHVTFIADWVQRQ</sequence>
<dbReference type="Gene3D" id="1.10.1200.10">
    <property type="entry name" value="ACP-like"/>
    <property type="match status" value="3"/>
</dbReference>
<dbReference type="InterPro" id="IPR029058">
    <property type="entry name" value="AB_hydrolase_fold"/>
</dbReference>
<feature type="domain" description="Carrier" evidence="4">
    <location>
        <begin position="2748"/>
        <end position="2822"/>
    </location>
</feature>
<dbReference type="SUPFAM" id="SSF56801">
    <property type="entry name" value="Acetyl-CoA synthetase-like"/>
    <property type="match status" value="3"/>
</dbReference>
<evidence type="ECO:0000313" key="6">
    <source>
        <dbReference type="Proteomes" id="UP000810130"/>
    </source>
</evidence>
<keyword evidence="2" id="KW-0596">Phosphopantetheine</keyword>
<dbReference type="InterPro" id="IPR036736">
    <property type="entry name" value="ACP-like_sf"/>
</dbReference>
<dbReference type="PANTHER" id="PTHR45527">
    <property type="entry name" value="NONRIBOSOMAL PEPTIDE SYNTHETASE"/>
    <property type="match status" value="1"/>
</dbReference>
<dbReference type="InterPro" id="IPR023213">
    <property type="entry name" value="CAT-like_dom_sf"/>
</dbReference>
<dbReference type="Gene3D" id="3.40.50.12780">
    <property type="entry name" value="N-terminal domain of ligase-like"/>
    <property type="match status" value="1"/>
</dbReference>
<dbReference type="InterPro" id="IPR020802">
    <property type="entry name" value="TesA-like"/>
</dbReference>
<dbReference type="Gene3D" id="3.30.559.10">
    <property type="entry name" value="Chloramphenicol acetyltransferase-like domain"/>
    <property type="match status" value="2"/>
</dbReference>
<dbReference type="NCBIfam" id="TIGR01733">
    <property type="entry name" value="AA-adenyl-dom"/>
    <property type="match status" value="3"/>
</dbReference>
<dbReference type="SUPFAM" id="SSF53474">
    <property type="entry name" value="alpha/beta-Hydrolases"/>
    <property type="match status" value="2"/>
</dbReference>
<dbReference type="PANTHER" id="PTHR45527:SF1">
    <property type="entry name" value="FATTY ACID SYNTHASE"/>
    <property type="match status" value="1"/>
</dbReference>
<dbReference type="SMART" id="SM00823">
    <property type="entry name" value="PKS_PP"/>
    <property type="match status" value="3"/>
</dbReference>
<proteinExistence type="predicted"/>
<dbReference type="Proteomes" id="UP000810130">
    <property type="component" value="Unassembled WGS sequence"/>
</dbReference>
<dbReference type="PROSITE" id="PS00455">
    <property type="entry name" value="AMP_BINDING"/>
    <property type="match status" value="3"/>
</dbReference>
<evidence type="ECO:0000313" key="5">
    <source>
        <dbReference type="EMBL" id="MBP2859000.1"/>
    </source>
</evidence>
<keyword evidence="3" id="KW-0597">Phosphoprotein</keyword>
<dbReference type="SUPFAM" id="SSF52777">
    <property type="entry name" value="CoA-dependent acyltransferases"/>
    <property type="match status" value="5"/>
</dbReference>
<dbReference type="CDD" id="cd05930">
    <property type="entry name" value="A_NRPS"/>
    <property type="match status" value="2"/>
</dbReference>
<evidence type="ECO:0000256" key="2">
    <source>
        <dbReference type="ARBA" id="ARBA00022450"/>
    </source>
</evidence>
<dbReference type="InterPro" id="IPR025110">
    <property type="entry name" value="AMP-bd_C"/>
</dbReference>
<dbReference type="Pfam" id="PF00975">
    <property type="entry name" value="Thioesterase"/>
    <property type="match status" value="2"/>
</dbReference>
<dbReference type="Pfam" id="PF00550">
    <property type="entry name" value="PP-binding"/>
    <property type="match status" value="3"/>
</dbReference>
<dbReference type="InterPro" id="IPR009081">
    <property type="entry name" value="PP-bd_ACP"/>
</dbReference>
<dbReference type="InterPro" id="IPR020845">
    <property type="entry name" value="AMP-binding_CS"/>
</dbReference>
<dbReference type="PROSITE" id="PS50075">
    <property type="entry name" value="CARRIER"/>
    <property type="match status" value="3"/>
</dbReference>
<accession>A0ABS5BH74</accession>
<dbReference type="Gene3D" id="3.30.300.30">
    <property type="match status" value="3"/>
</dbReference>
<comment type="cofactor">
    <cofactor evidence="1">
        <name>pantetheine 4'-phosphate</name>
        <dbReference type="ChEBI" id="CHEBI:47942"/>
    </cofactor>
</comment>
<evidence type="ECO:0000259" key="4">
    <source>
        <dbReference type="PROSITE" id="PS50075"/>
    </source>
</evidence>
<dbReference type="Gene3D" id="3.30.559.30">
    <property type="entry name" value="Nonribosomal peptide synthetase, condensation domain"/>
    <property type="match status" value="3"/>
</dbReference>
<dbReference type="Pfam" id="PF00501">
    <property type="entry name" value="AMP-binding"/>
    <property type="match status" value="3"/>
</dbReference>
<dbReference type="NCBIfam" id="NF003417">
    <property type="entry name" value="PRK04813.1"/>
    <property type="match status" value="3"/>
</dbReference>
<name>A0ABS5BH74_9GAMM</name>
<protein>
    <submittedName>
        <fullName evidence="5">Amino acid adenylation domain-containing protein</fullName>
    </submittedName>
</protein>